<dbReference type="AlphaFoldDB" id="A0A7X0J661"/>
<dbReference type="Proteomes" id="UP000521017">
    <property type="component" value="Unassembled WGS sequence"/>
</dbReference>
<sequence length="376" mass="42581">MPFQTDILIIGGGLAGLTAALHLQRAGLQVTVIEKETYPHHKVCGEYVSNEVMPYLQWLGVNPKELNPTTISRFQFTTLSEKSIFTPLPLGGFGISRFKLDHFLYERFVTRGGLVVHDSIDQISFENDSFTLFTLQGSQIRARYVIGAYGKRSSIDHKLKRPFVQKKSPFLAVKAHYKGEFANDLVALHNFSGGYCGVSKVEDDKINICYLTDYNNFKTYKNISTFQEKVLYQNKHLKDIFENSQPLFEAPLTISQLAFGAKEVVKDHILMIGDTAGLIHPLCGNGMAMAIHSAQICAELLIDVFRGVIQSRAILEKRYLISWDYHFQQRLWMGSNLSAILNKKYLADLLITGMSRIPFIFPMLIRKTHGHIITVK</sequence>
<dbReference type="EMBL" id="JACHCC010000011">
    <property type="protein sequence ID" value="MBB6501805.1"/>
    <property type="molecule type" value="Genomic_DNA"/>
</dbReference>
<dbReference type="InterPro" id="IPR002938">
    <property type="entry name" value="FAD-bd"/>
</dbReference>
<dbReference type="PRINTS" id="PR00420">
    <property type="entry name" value="RNGMNOXGNASE"/>
</dbReference>
<dbReference type="PANTHER" id="PTHR42685:SF22">
    <property type="entry name" value="CONDITIONED MEDIUM FACTOR RECEPTOR 1"/>
    <property type="match status" value="1"/>
</dbReference>
<accession>A0A7X0J661</accession>
<comment type="caution">
    <text evidence="2">The sequence shown here is derived from an EMBL/GenBank/DDBJ whole genome shotgun (WGS) entry which is preliminary data.</text>
</comment>
<feature type="domain" description="FAD-binding" evidence="1">
    <location>
        <begin position="5"/>
        <end position="308"/>
    </location>
</feature>
<protein>
    <submittedName>
        <fullName evidence="2">Flavin-dependent dehydrogenase</fullName>
    </submittedName>
</protein>
<dbReference type="Pfam" id="PF01494">
    <property type="entry name" value="FAD_binding_3"/>
    <property type="match status" value="1"/>
</dbReference>
<name>A0A7X0J661_9SPHI</name>
<gene>
    <name evidence="2" type="ORF">HDF25_003982</name>
</gene>
<dbReference type="RefSeq" id="WP_184627914.1">
    <property type="nucleotide sequence ID" value="NZ_JACHCC010000011.1"/>
</dbReference>
<organism evidence="2 3">
    <name type="scientific">Pedobacter cryoconitis</name>
    <dbReference type="NCBI Taxonomy" id="188932"/>
    <lineage>
        <taxon>Bacteria</taxon>
        <taxon>Pseudomonadati</taxon>
        <taxon>Bacteroidota</taxon>
        <taxon>Sphingobacteriia</taxon>
        <taxon>Sphingobacteriales</taxon>
        <taxon>Sphingobacteriaceae</taxon>
        <taxon>Pedobacter</taxon>
    </lineage>
</organism>
<proteinExistence type="predicted"/>
<dbReference type="InterPro" id="IPR050407">
    <property type="entry name" value="Geranylgeranyl_reductase"/>
</dbReference>
<dbReference type="Gene3D" id="3.50.50.60">
    <property type="entry name" value="FAD/NAD(P)-binding domain"/>
    <property type="match status" value="1"/>
</dbReference>
<dbReference type="SUPFAM" id="SSF51905">
    <property type="entry name" value="FAD/NAD(P)-binding domain"/>
    <property type="match status" value="1"/>
</dbReference>
<reference evidence="2 3" key="1">
    <citation type="submission" date="2020-08" db="EMBL/GenBank/DDBJ databases">
        <title>Genomic Encyclopedia of Type Strains, Phase IV (KMG-V): Genome sequencing to study the core and pangenomes of soil and plant-associated prokaryotes.</title>
        <authorList>
            <person name="Whitman W."/>
        </authorList>
    </citation>
    <scope>NUCLEOTIDE SEQUENCE [LARGE SCALE GENOMIC DNA]</scope>
    <source>
        <strain evidence="2 3">M2T3</strain>
    </source>
</reference>
<evidence type="ECO:0000313" key="3">
    <source>
        <dbReference type="Proteomes" id="UP000521017"/>
    </source>
</evidence>
<evidence type="ECO:0000313" key="2">
    <source>
        <dbReference type="EMBL" id="MBB6501805.1"/>
    </source>
</evidence>
<evidence type="ECO:0000259" key="1">
    <source>
        <dbReference type="Pfam" id="PF01494"/>
    </source>
</evidence>
<dbReference type="GO" id="GO:0071949">
    <property type="term" value="F:FAD binding"/>
    <property type="evidence" value="ECO:0007669"/>
    <property type="project" value="InterPro"/>
</dbReference>
<dbReference type="InterPro" id="IPR036188">
    <property type="entry name" value="FAD/NAD-bd_sf"/>
</dbReference>
<dbReference type="PANTHER" id="PTHR42685">
    <property type="entry name" value="GERANYLGERANYL DIPHOSPHATE REDUCTASE"/>
    <property type="match status" value="1"/>
</dbReference>